<proteinExistence type="predicted"/>
<dbReference type="AlphaFoldDB" id="A0A9X5C3Z9"/>
<sequence length="67" mass="7651">MEPGSLAIGDHVEYRNGDRTETGYVTFITGWYDYEYIDIGSRPVMQNGQKSTIVDIEDIIRKVPPLE</sequence>
<protein>
    <submittedName>
        <fullName evidence="1">Uncharacterized protein</fullName>
    </submittedName>
</protein>
<accession>A0A9X5C3Z9</accession>
<comment type="caution">
    <text evidence="1">The sequence shown here is derived from an EMBL/GenBank/DDBJ whole genome shotgun (WGS) entry which is preliminary data.</text>
</comment>
<dbReference type="EMBL" id="VIRB01000001">
    <property type="protein sequence ID" value="NDO67216.1"/>
    <property type="molecule type" value="Genomic_DNA"/>
</dbReference>
<evidence type="ECO:0000313" key="1">
    <source>
        <dbReference type="EMBL" id="NDO67216.1"/>
    </source>
</evidence>
<evidence type="ECO:0000313" key="2">
    <source>
        <dbReference type="Proteomes" id="UP000474104"/>
    </source>
</evidence>
<name>A0A9X5C3Z9_9FIRM</name>
<dbReference type="OrthoDB" id="2055237at2"/>
<gene>
    <name evidence="1" type="ORF">FMM80_00090</name>
</gene>
<organism evidence="1 2">
    <name type="scientific">Schaedlerella arabinosiphila</name>
    <dbReference type="NCBI Taxonomy" id="2044587"/>
    <lineage>
        <taxon>Bacteria</taxon>
        <taxon>Bacillati</taxon>
        <taxon>Bacillota</taxon>
        <taxon>Clostridia</taxon>
        <taxon>Lachnospirales</taxon>
        <taxon>Lachnospiraceae</taxon>
        <taxon>Schaedlerella</taxon>
    </lineage>
</organism>
<reference evidence="1 2" key="1">
    <citation type="submission" date="2019-07" db="EMBL/GenBank/DDBJ databases">
        <title>Draft genome sequences of 15 bacterial species constituting the stable defined intestinal microbiota of the GM15 gnotobiotic mouse model.</title>
        <authorList>
            <person name="Elie C."/>
            <person name="Mathieu A."/>
            <person name="Saliou A."/>
            <person name="Darnaud M."/>
            <person name="Leulier F."/>
            <person name="Tamellini A."/>
        </authorList>
    </citation>
    <scope>NUCLEOTIDE SEQUENCE [LARGE SCALE GENOMIC DNA]</scope>
    <source>
        <strain evidence="2">ASF 502</strain>
    </source>
</reference>
<dbReference type="Proteomes" id="UP000474104">
    <property type="component" value="Unassembled WGS sequence"/>
</dbReference>
<dbReference type="RefSeq" id="WP_004068310.1">
    <property type="nucleotide sequence ID" value="NZ_VIRB01000001.1"/>
</dbReference>